<keyword evidence="1" id="KW-1133">Transmembrane helix</keyword>
<dbReference type="Proteomes" id="UP000481153">
    <property type="component" value="Unassembled WGS sequence"/>
</dbReference>
<feature type="transmembrane region" description="Helical" evidence="1">
    <location>
        <begin position="540"/>
        <end position="562"/>
    </location>
</feature>
<dbReference type="EMBL" id="VJMJ01000019">
    <property type="protein sequence ID" value="KAF0743272.1"/>
    <property type="molecule type" value="Genomic_DNA"/>
</dbReference>
<feature type="transmembrane region" description="Helical" evidence="1">
    <location>
        <begin position="350"/>
        <end position="378"/>
    </location>
</feature>
<dbReference type="VEuPathDB" id="FungiDB:AeMF1_019774"/>
<sequence length="735" mass="82557">MAGGQSAGPTIGSEMEGVVVSSKVAPAGRNPKQDLYNSRRSAWESFVAFMSFGAAYVFLNIYFSGAVIAAASLAGSTGGLDGSTSIYMEYKSPKLPFFLADMKERPDMLKAKLAKIASPAIFIQDPLNTSTSYELSNKSCAFANGSKFIPMYNPEIFPIIMSIVVNGLNKSTERDWKIMIDCTFEGITMYDTSMQRFYVVDPNLTFIGTITSTVTNIIRPALRQFTSATSIFFVNSSIADIQSNAGGGYVRPINPDKEVGTIMAIGYPFENVPLTPFKFVKTNEDGSITANLTLSNDNTEIAMLVGRAGNYRDSASVTGHYSSFTIRRPTDAVEDLYKVQYVGVPVTKNAWAWGHIIVNAYGMASIGFSIIASCLVGYHTNKRTRHGFFNSLPDVSRQVTMSVIMHGVLSIISCALDKGWALYEWADVSYKFRNDGPQIKHDEATYLVYHARAMLFSWVVMLAYPIVRVLRLNVVLPVVVAFIVIGNTYLKTFNSAPWALCEQASRDFYNADLSQRVVPTRPSALDLWSFHPLLEWNIPFILNEVSCFVWPLVGSILVFVVVKLVKLLDHCWPHNHVRPKWATSFRSSLSILRVESAFVFENRKAYHSCHGLHAAFSKRQLHNQQVHASPEWLWELGYVIVDNDRLIHLDDVPKLILNCILRDELFYVYGYAVFGNLLGRELNHLLLEDIRLVELFRLSLLPLRQDEPLGHARSTHDLYERRQKSRRGILQSQRK</sequence>
<keyword evidence="1" id="KW-0472">Membrane</keyword>
<evidence type="ECO:0000313" key="3">
    <source>
        <dbReference type="Proteomes" id="UP000481153"/>
    </source>
</evidence>
<evidence type="ECO:0000313" key="2">
    <source>
        <dbReference type="EMBL" id="KAF0743272.1"/>
    </source>
</evidence>
<organism evidence="2 3">
    <name type="scientific">Aphanomyces euteiches</name>
    <dbReference type="NCBI Taxonomy" id="100861"/>
    <lineage>
        <taxon>Eukaryota</taxon>
        <taxon>Sar</taxon>
        <taxon>Stramenopiles</taxon>
        <taxon>Oomycota</taxon>
        <taxon>Saprolegniomycetes</taxon>
        <taxon>Saprolegniales</taxon>
        <taxon>Verrucalvaceae</taxon>
        <taxon>Aphanomyces</taxon>
    </lineage>
</organism>
<evidence type="ECO:0000256" key="1">
    <source>
        <dbReference type="SAM" id="Phobius"/>
    </source>
</evidence>
<accession>A0A6G0XSA8</accession>
<proteinExistence type="predicted"/>
<dbReference type="AlphaFoldDB" id="A0A6G0XSA8"/>
<feature type="transmembrane region" description="Helical" evidence="1">
    <location>
        <begin position="474"/>
        <end position="490"/>
    </location>
</feature>
<keyword evidence="1" id="KW-0812">Transmembrane</keyword>
<gene>
    <name evidence="2" type="ORF">Ae201684_001961</name>
</gene>
<reference evidence="2 3" key="1">
    <citation type="submission" date="2019-07" db="EMBL/GenBank/DDBJ databases">
        <title>Genomics analysis of Aphanomyces spp. identifies a new class of oomycete effector associated with host adaptation.</title>
        <authorList>
            <person name="Gaulin E."/>
        </authorList>
    </citation>
    <scope>NUCLEOTIDE SEQUENCE [LARGE SCALE GENOMIC DNA]</scope>
    <source>
        <strain evidence="2 3">ATCC 201684</strain>
    </source>
</reference>
<keyword evidence="3" id="KW-1185">Reference proteome</keyword>
<feature type="transmembrane region" description="Helical" evidence="1">
    <location>
        <begin position="42"/>
        <end position="63"/>
    </location>
</feature>
<protein>
    <submittedName>
        <fullName evidence="2">Uncharacterized protein</fullName>
    </submittedName>
</protein>
<feature type="transmembrane region" description="Helical" evidence="1">
    <location>
        <begin position="399"/>
        <end position="423"/>
    </location>
</feature>
<name>A0A6G0XSA8_9STRA</name>
<feature type="transmembrane region" description="Helical" evidence="1">
    <location>
        <begin position="447"/>
        <end position="467"/>
    </location>
</feature>
<comment type="caution">
    <text evidence="2">The sequence shown here is derived from an EMBL/GenBank/DDBJ whole genome shotgun (WGS) entry which is preliminary data.</text>
</comment>